<gene>
    <name evidence="3" type="ORF">A3I33_01490</name>
</gene>
<dbReference type="Proteomes" id="UP000176544">
    <property type="component" value="Unassembled WGS sequence"/>
</dbReference>
<keyword evidence="2" id="KW-0472">Membrane</keyword>
<dbReference type="Pfam" id="PF22352">
    <property type="entry name" value="K319L-like_PKD"/>
    <property type="match status" value="1"/>
</dbReference>
<feature type="compositionally biased region" description="Low complexity" evidence="1">
    <location>
        <begin position="141"/>
        <end position="162"/>
    </location>
</feature>
<organism evidence="3 4">
    <name type="scientific">Candidatus Colwellbacteria bacterium RIFCSPLOWO2_02_FULL_45_11</name>
    <dbReference type="NCBI Taxonomy" id="1797692"/>
    <lineage>
        <taxon>Bacteria</taxon>
        <taxon>Candidatus Colwelliibacteriota</taxon>
    </lineage>
</organism>
<dbReference type="EMBL" id="MHJA01000022">
    <property type="protein sequence ID" value="OGY60856.1"/>
    <property type="molecule type" value="Genomic_DNA"/>
</dbReference>
<name>A0A1G1Z9U9_9BACT</name>
<dbReference type="SUPFAM" id="SSF49299">
    <property type="entry name" value="PKD domain"/>
    <property type="match status" value="1"/>
</dbReference>
<proteinExistence type="predicted"/>
<evidence type="ECO:0000256" key="2">
    <source>
        <dbReference type="SAM" id="Phobius"/>
    </source>
</evidence>
<evidence type="ECO:0008006" key="5">
    <source>
        <dbReference type="Google" id="ProtNLM"/>
    </source>
</evidence>
<dbReference type="InterPro" id="IPR013783">
    <property type="entry name" value="Ig-like_fold"/>
</dbReference>
<evidence type="ECO:0000313" key="4">
    <source>
        <dbReference type="Proteomes" id="UP000176544"/>
    </source>
</evidence>
<keyword evidence="2" id="KW-0812">Transmembrane</keyword>
<dbReference type="Gene3D" id="2.60.40.10">
    <property type="entry name" value="Immunoglobulins"/>
    <property type="match status" value="1"/>
</dbReference>
<feature type="region of interest" description="Disordered" evidence="1">
    <location>
        <begin position="132"/>
        <end position="162"/>
    </location>
</feature>
<dbReference type="CDD" id="cd00146">
    <property type="entry name" value="PKD"/>
    <property type="match status" value="1"/>
</dbReference>
<accession>A0A1G1Z9U9</accession>
<evidence type="ECO:0000256" key="1">
    <source>
        <dbReference type="SAM" id="MobiDB-lite"/>
    </source>
</evidence>
<dbReference type="AlphaFoldDB" id="A0A1G1Z9U9"/>
<reference evidence="3 4" key="1">
    <citation type="journal article" date="2016" name="Nat. Commun.">
        <title>Thousands of microbial genomes shed light on interconnected biogeochemical processes in an aquifer system.</title>
        <authorList>
            <person name="Anantharaman K."/>
            <person name="Brown C.T."/>
            <person name="Hug L.A."/>
            <person name="Sharon I."/>
            <person name="Castelle C.J."/>
            <person name="Probst A.J."/>
            <person name="Thomas B.C."/>
            <person name="Singh A."/>
            <person name="Wilkins M.J."/>
            <person name="Karaoz U."/>
            <person name="Brodie E.L."/>
            <person name="Williams K.H."/>
            <person name="Hubbard S.S."/>
            <person name="Banfield J.F."/>
        </authorList>
    </citation>
    <scope>NUCLEOTIDE SEQUENCE [LARGE SCALE GENOMIC DNA]</scope>
</reference>
<comment type="caution">
    <text evidence="3">The sequence shown here is derived from an EMBL/GenBank/DDBJ whole genome shotgun (WGS) entry which is preliminary data.</text>
</comment>
<keyword evidence="2" id="KW-1133">Transmembrane helix</keyword>
<feature type="transmembrane region" description="Helical" evidence="2">
    <location>
        <begin position="21"/>
        <end position="43"/>
    </location>
</feature>
<sequence>MRTFLNAARKAAKDETGAVNWFAVLAILVVALLVVLVLGQLGYIGPERSATVEIPEGAITVNVEVPTPEGPEVLCDLNGLCRQVGENTEDIEELMAPCDPLFADFEGELWLLAVDEDGNEVRIPVSREECEGHLVGDDPVTTTSSTTTTTHAPPSPPTTSAAITTTTTTAATTTTQATTTTSTTQPAANLKPIADARGGGTFFVPDNGDPVQVTLNGSHSDDLDGDVVAYDWTLSSGSGSGAVPSDVSNPTVTLAQGQYTYCLAVRDDDGAWSTNESCVTVTIGAQGGGGQP</sequence>
<dbReference type="InterPro" id="IPR035986">
    <property type="entry name" value="PKD_dom_sf"/>
</dbReference>
<protein>
    <recommendedName>
        <fullName evidence="5">PKD domain-containing protein</fullName>
    </recommendedName>
</protein>
<evidence type="ECO:0000313" key="3">
    <source>
        <dbReference type="EMBL" id="OGY60856.1"/>
    </source>
</evidence>